<keyword evidence="1" id="KW-1133">Transmembrane helix</keyword>
<protein>
    <submittedName>
        <fullName evidence="2">Uncharacterized protein</fullName>
    </submittedName>
</protein>
<keyword evidence="1" id="KW-0472">Membrane</keyword>
<feature type="transmembrane region" description="Helical" evidence="1">
    <location>
        <begin position="20"/>
        <end position="42"/>
    </location>
</feature>
<evidence type="ECO:0000256" key="1">
    <source>
        <dbReference type="SAM" id="Phobius"/>
    </source>
</evidence>
<dbReference type="AlphaFoldDB" id="A0AAV6IVL2"/>
<keyword evidence="1" id="KW-0812">Transmembrane</keyword>
<dbReference type="PANTHER" id="PTHR37199:SF5">
    <property type="entry name" value="TRANSMEMBRANE PROTEIN"/>
    <property type="match status" value="1"/>
</dbReference>
<dbReference type="EMBL" id="JACTNZ010000009">
    <property type="protein sequence ID" value="KAG5532338.1"/>
    <property type="molecule type" value="Genomic_DNA"/>
</dbReference>
<accession>A0AAV6IVL2</accession>
<keyword evidence="3" id="KW-1185">Reference proteome</keyword>
<reference evidence="2" key="1">
    <citation type="submission" date="2020-08" db="EMBL/GenBank/DDBJ databases">
        <title>Plant Genome Project.</title>
        <authorList>
            <person name="Zhang R.-G."/>
        </authorList>
    </citation>
    <scope>NUCLEOTIDE SEQUENCE</scope>
    <source>
        <strain evidence="2">WSP0</strain>
        <tissue evidence="2">Leaf</tissue>
    </source>
</reference>
<comment type="caution">
    <text evidence="2">The sequence shown here is derived from an EMBL/GenBank/DDBJ whole genome shotgun (WGS) entry which is preliminary data.</text>
</comment>
<gene>
    <name evidence="2" type="ORF">RHGRI_026839</name>
</gene>
<dbReference type="Proteomes" id="UP000823749">
    <property type="component" value="Chromosome 9"/>
</dbReference>
<evidence type="ECO:0000313" key="2">
    <source>
        <dbReference type="EMBL" id="KAG5532338.1"/>
    </source>
</evidence>
<name>A0AAV6IVL2_9ERIC</name>
<sequence length="76" mass="7376">MARWNDGDGGGGGGGAEDQSSAVLILWVALLTFSLIVAIIIFPCADGISKDKAPATHTNTHGGAACATGCGAACSG</sequence>
<organism evidence="2 3">
    <name type="scientific">Rhododendron griersonianum</name>
    <dbReference type="NCBI Taxonomy" id="479676"/>
    <lineage>
        <taxon>Eukaryota</taxon>
        <taxon>Viridiplantae</taxon>
        <taxon>Streptophyta</taxon>
        <taxon>Embryophyta</taxon>
        <taxon>Tracheophyta</taxon>
        <taxon>Spermatophyta</taxon>
        <taxon>Magnoliopsida</taxon>
        <taxon>eudicotyledons</taxon>
        <taxon>Gunneridae</taxon>
        <taxon>Pentapetalae</taxon>
        <taxon>asterids</taxon>
        <taxon>Ericales</taxon>
        <taxon>Ericaceae</taxon>
        <taxon>Ericoideae</taxon>
        <taxon>Rhodoreae</taxon>
        <taxon>Rhododendron</taxon>
    </lineage>
</organism>
<evidence type="ECO:0000313" key="3">
    <source>
        <dbReference type="Proteomes" id="UP000823749"/>
    </source>
</evidence>
<proteinExistence type="predicted"/>
<dbReference type="PANTHER" id="PTHR37199">
    <property type="entry name" value="TRANSMEMBRANE PROTEIN"/>
    <property type="match status" value="1"/>
</dbReference>